<feature type="transmembrane region" description="Helical" evidence="6">
    <location>
        <begin position="56"/>
        <end position="78"/>
    </location>
</feature>
<feature type="transmembrane region" description="Helical" evidence="6">
    <location>
        <begin position="384"/>
        <end position="407"/>
    </location>
</feature>
<dbReference type="PANTHER" id="PTHR11040:SF210">
    <property type="entry name" value="ZINC-REGULATED TRANSPORTER 3"/>
    <property type="match status" value="1"/>
</dbReference>
<accession>A0A8X7TDN6</accession>
<keyword evidence="3 6" id="KW-1133">Transmembrane helix</keyword>
<feature type="compositionally biased region" description="Polar residues" evidence="5">
    <location>
        <begin position="171"/>
        <end position="181"/>
    </location>
</feature>
<dbReference type="Pfam" id="PF02535">
    <property type="entry name" value="Zip"/>
    <property type="match status" value="2"/>
</dbReference>
<proteinExistence type="predicted"/>
<dbReference type="OrthoDB" id="262547at2759"/>
<feature type="transmembrane region" description="Helical" evidence="6">
    <location>
        <begin position="12"/>
        <end position="36"/>
    </location>
</feature>
<keyword evidence="2 6" id="KW-0812">Transmembrane</keyword>
<keyword evidence="4 6" id="KW-0472">Membrane</keyword>
<comment type="subcellular location">
    <subcellularLocation>
        <location evidence="1">Membrane</location>
        <topology evidence="1">Multi-pass membrane protein</topology>
    </subcellularLocation>
</comment>
<dbReference type="InterPro" id="IPR003689">
    <property type="entry name" value="ZIP"/>
</dbReference>
<dbReference type="AlphaFoldDB" id="A0A8X7TDN6"/>
<dbReference type="EMBL" id="JABWAB010000001">
    <property type="protein sequence ID" value="KAF6059624.1"/>
    <property type="molecule type" value="Genomic_DNA"/>
</dbReference>
<feature type="compositionally biased region" description="Basic residues" evidence="5">
    <location>
        <begin position="155"/>
        <end position="164"/>
    </location>
</feature>
<evidence type="ECO:0000256" key="5">
    <source>
        <dbReference type="SAM" id="MobiDB-lite"/>
    </source>
</evidence>
<dbReference type="GO" id="GO:0005385">
    <property type="term" value="F:zinc ion transmembrane transporter activity"/>
    <property type="evidence" value="ECO:0007669"/>
    <property type="project" value="TreeGrafter"/>
</dbReference>
<feature type="transmembrane region" description="Helical" evidence="6">
    <location>
        <begin position="419"/>
        <end position="442"/>
    </location>
</feature>
<evidence type="ECO:0000256" key="4">
    <source>
        <dbReference type="ARBA" id="ARBA00023136"/>
    </source>
</evidence>
<organism evidence="7 8">
    <name type="scientific">Candida parapsilosis</name>
    <name type="common">Yeast</name>
    <dbReference type="NCBI Taxonomy" id="5480"/>
    <lineage>
        <taxon>Eukaryota</taxon>
        <taxon>Fungi</taxon>
        <taxon>Dikarya</taxon>
        <taxon>Ascomycota</taxon>
        <taxon>Saccharomycotina</taxon>
        <taxon>Pichiomycetes</taxon>
        <taxon>Debaryomycetaceae</taxon>
        <taxon>Candida/Lodderomyces clade</taxon>
        <taxon>Candida</taxon>
    </lineage>
</organism>
<gene>
    <name evidence="7" type="ORF">FOB60_001206</name>
</gene>
<reference evidence="7" key="1">
    <citation type="submission" date="2020-03" db="EMBL/GenBank/DDBJ databases">
        <title>FDA dAtabase for Regulatory Grade micrObial Sequences (FDA-ARGOS): Supporting development and validation of Infectious Disease Dx tests.</title>
        <authorList>
            <person name="Campos J."/>
            <person name="Goldberg B."/>
            <person name="Tallon L."/>
            <person name="Sadzewicz L."/>
            <person name="Vavikolanu K."/>
            <person name="Mehta A."/>
            <person name="Aluvathingal J."/>
            <person name="Nadendla S."/>
            <person name="Nandy P."/>
            <person name="Geyer C."/>
            <person name="Yan Y."/>
            <person name="Sichtig H."/>
        </authorList>
    </citation>
    <scope>NUCLEOTIDE SEQUENCE [LARGE SCALE GENOMIC DNA]</scope>
    <source>
        <strain evidence="7">FDAARGOS_652</strain>
    </source>
</reference>
<dbReference type="PANTHER" id="PTHR11040">
    <property type="entry name" value="ZINC/IRON TRANSPORTER"/>
    <property type="match status" value="1"/>
</dbReference>
<name>A0A8X7TDN6_CANPA</name>
<protein>
    <submittedName>
        <fullName evidence="7">ZIP Zinc transporter family protein</fullName>
    </submittedName>
</protein>
<evidence type="ECO:0000313" key="8">
    <source>
        <dbReference type="Proteomes" id="UP000590412"/>
    </source>
</evidence>
<comment type="caution">
    <text evidence="7">The sequence shown here is derived from an EMBL/GenBank/DDBJ whole genome shotgun (WGS) entry which is preliminary data.</text>
</comment>
<evidence type="ECO:0000313" key="7">
    <source>
        <dbReference type="EMBL" id="KAF6059624.1"/>
    </source>
</evidence>
<evidence type="ECO:0000256" key="2">
    <source>
        <dbReference type="ARBA" id="ARBA00022692"/>
    </source>
</evidence>
<evidence type="ECO:0000256" key="6">
    <source>
        <dbReference type="SAM" id="Phobius"/>
    </source>
</evidence>
<sequence length="474" mass="53082">MMQSLPELSQGWILTIISSSLCVLGTLIIYFDNIYYLIFPKFITSKYKFKLKENYAFLNGSLALSSGCLIITALYRLLPEASNYLSMVNEESNKVHFTKRWQQIYLMGSYFVGILICTSFNFTLHLLTSESVVHCNHGSTVKEDDRGMQEVDHHNHSHNHQHSHGGHDPNASPSKSSTASNENEIRDYIVEQAPIEVEVQEHENETTPLIRATLKPRKSIIQLFLNDEAAGECKGYTSAELCTYHHHEHGVDKLHFCEIPQLTNHHHHHDENDEAEHVDDCCEAAHDEPTFHSNQSHHSHEVDHHHHVNSPLSRLFLIGIETTLAITLHKLPEGFITFVTSETNPKLGFSIFISLILHNFTEGFSMCLPLYYAMSTSKHAKVKAVSISAVLGGISQPLGALLGYLFLKVNSNKYDVHSLRLIFGVTMAVTSGFLTIVALTMFGSAVSFGGNMNFVISWCTVGIMLIGLSSIFSS</sequence>
<evidence type="ECO:0000256" key="3">
    <source>
        <dbReference type="ARBA" id="ARBA00022989"/>
    </source>
</evidence>
<feature type="transmembrane region" description="Helical" evidence="6">
    <location>
        <begin position="104"/>
        <end position="127"/>
    </location>
</feature>
<dbReference type="GO" id="GO:0016020">
    <property type="term" value="C:membrane"/>
    <property type="evidence" value="ECO:0007669"/>
    <property type="project" value="UniProtKB-SubCell"/>
</dbReference>
<evidence type="ECO:0000256" key="1">
    <source>
        <dbReference type="ARBA" id="ARBA00004141"/>
    </source>
</evidence>
<feature type="region of interest" description="Disordered" evidence="5">
    <location>
        <begin position="151"/>
        <end position="181"/>
    </location>
</feature>
<dbReference type="Proteomes" id="UP000590412">
    <property type="component" value="Unassembled WGS sequence"/>
</dbReference>
<feature type="transmembrane region" description="Helical" evidence="6">
    <location>
        <begin position="454"/>
        <end position="472"/>
    </location>
</feature>